<protein>
    <submittedName>
        <fullName evidence="1">Uncharacterized protein</fullName>
    </submittedName>
</protein>
<comment type="caution">
    <text evidence="1">The sequence shown here is derived from an EMBL/GenBank/DDBJ whole genome shotgun (WGS) entry which is preliminary data.</text>
</comment>
<dbReference type="RefSeq" id="WP_309391247.1">
    <property type="nucleotide sequence ID" value="NZ_JADBEO010000017.1"/>
</dbReference>
<keyword evidence="2" id="KW-1185">Reference proteome</keyword>
<name>A0ABU1DFM7_9HYPH</name>
<dbReference type="Proteomes" id="UP001181622">
    <property type="component" value="Unassembled WGS sequence"/>
</dbReference>
<organism evidence="1 2">
    <name type="scientific">Chelatococcus sambhunathii</name>
    <dbReference type="NCBI Taxonomy" id="363953"/>
    <lineage>
        <taxon>Bacteria</taxon>
        <taxon>Pseudomonadati</taxon>
        <taxon>Pseudomonadota</taxon>
        <taxon>Alphaproteobacteria</taxon>
        <taxon>Hyphomicrobiales</taxon>
        <taxon>Chelatococcaceae</taxon>
        <taxon>Chelatococcus</taxon>
    </lineage>
</organism>
<proteinExistence type="predicted"/>
<reference evidence="1" key="1">
    <citation type="submission" date="2020-10" db="EMBL/GenBank/DDBJ databases">
        <authorList>
            <person name="Abbas A."/>
            <person name="Razzaq R."/>
            <person name="Waqas M."/>
            <person name="Abbas N."/>
            <person name="Nielsen T.K."/>
            <person name="Hansen L.H."/>
            <person name="Hussain S."/>
            <person name="Shahid M."/>
        </authorList>
    </citation>
    <scope>NUCLEOTIDE SEQUENCE</scope>
    <source>
        <strain evidence="1">S14</strain>
    </source>
</reference>
<gene>
    <name evidence="1" type="ORF">IHQ68_09825</name>
</gene>
<evidence type="ECO:0000313" key="1">
    <source>
        <dbReference type="EMBL" id="MDR4306915.1"/>
    </source>
</evidence>
<accession>A0ABU1DFM7</accession>
<sequence length="78" mass="9193">MTDESDSLILRYLRQIDVKVDRINRLLALDESAATKRERVSEAKRAARTRAFQLIRDMTPYNVDQTDSVILLREDRDR</sequence>
<dbReference type="EMBL" id="JADBEO010000017">
    <property type="protein sequence ID" value="MDR4306915.1"/>
    <property type="molecule type" value="Genomic_DNA"/>
</dbReference>
<evidence type="ECO:0000313" key="2">
    <source>
        <dbReference type="Proteomes" id="UP001181622"/>
    </source>
</evidence>